<protein>
    <submittedName>
        <fullName evidence="2">Nuclear transport factor 2 family protein</fullName>
    </submittedName>
</protein>
<dbReference type="Pfam" id="PF12680">
    <property type="entry name" value="SnoaL_2"/>
    <property type="match status" value="1"/>
</dbReference>
<dbReference type="AlphaFoldDB" id="A0A505DQB0"/>
<dbReference type="Proteomes" id="UP000317378">
    <property type="component" value="Unassembled WGS sequence"/>
</dbReference>
<proteinExistence type="predicted"/>
<dbReference type="RefSeq" id="WP_119099006.1">
    <property type="nucleotide sequence ID" value="NZ_QXMJ01000047.1"/>
</dbReference>
<gene>
    <name evidence="2" type="ORF">FGD71_004190</name>
</gene>
<evidence type="ECO:0000313" key="2">
    <source>
        <dbReference type="EMBL" id="TPQ23429.1"/>
    </source>
</evidence>
<organism evidence="2 3">
    <name type="scientific">Streptomyces sporangiiformans</name>
    <dbReference type="NCBI Taxonomy" id="2315329"/>
    <lineage>
        <taxon>Bacteria</taxon>
        <taxon>Bacillati</taxon>
        <taxon>Actinomycetota</taxon>
        <taxon>Actinomycetes</taxon>
        <taxon>Kitasatosporales</taxon>
        <taxon>Streptomycetaceae</taxon>
        <taxon>Streptomyces</taxon>
    </lineage>
</organism>
<comment type="caution">
    <text evidence="2">The sequence shown here is derived from an EMBL/GenBank/DDBJ whole genome shotgun (WGS) entry which is preliminary data.</text>
</comment>
<name>A0A505DQB0_9ACTN</name>
<dbReference type="InterPro" id="IPR037401">
    <property type="entry name" value="SnoaL-like"/>
</dbReference>
<feature type="domain" description="SnoaL-like" evidence="1">
    <location>
        <begin position="13"/>
        <end position="102"/>
    </location>
</feature>
<accession>A0A505DQB0</accession>
<dbReference type="EMBL" id="VCHX02000047">
    <property type="protein sequence ID" value="TPQ23429.1"/>
    <property type="molecule type" value="Genomic_DNA"/>
</dbReference>
<evidence type="ECO:0000313" key="3">
    <source>
        <dbReference type="Proteomes" id="UP000317378"/>
    </source>
</evidence>
<dbReference type="Gene3D" id="3.10.450.50">
    <property type="match status" value="1"/>
</dbReference>
<sequence>MSETLHSGAATVASWRAASERGDVDAAVACLSRDVVLSSPLTEQFRFEGPAQLGDFLTSAFTAVQDIRFHTQTGEGDAYSLFYRARVGAQPFEEAQLLRLDDEARIKEITLFGRPMPALTALMISAGSELARRQGRRGVAALMRASAAPVHAMVTFGDRRVVPLTRPAARRTCSGRSPHAPR</sequence>
<evidence type="ECO:0000259" key="1">
    <source>
        <dbReference type="Pfam" id="PF12680"/>
    </source>
</evidence>
<reference evidence="2 3" key="1">
    <citation type="submission" date="2019-06" db="EMBL/GenBank/DDBJ databases">
        <title>Streptomyces sporangiiformans sp. nov., a novel actinomycete isolated from soil in Mount Song.</title>
        <authorList>
            <person name="Han L."/>
        </authorList>
    </citation>
    <scope>NUCLEOTIDE SEQUENCE [LARGE SCALE GENOMIC DNA]</scope>
    <source>
        <strain evidence="2 3">NEAU-SSA 1</strain>
    </source>
</reference>
<dbReference type="SUPFAM" id="SSF54427">
    <property type="entry name" value="NTF2-like"/>
    <property type="match status" value="1"/>
</dbReference>
<keyword evidence="3" id="KW-1185">Reference proteome</keyword>
<dbReference type="InterPro" id="IPR032710">
    <property type="entry name" value="NTF2-like_dom_sf"/>
</dbReference>
<dbReference type="OrthoDB" id="3542814at2"/>